<keyword evidence="3" id="KW-1185">Reference proteome</keyword>
<dbReference type="OrthoDB" id="9759810at2"/>
<feature type="compositionally biased region" description="Pro residues" evidence="1">
    <location>
        <begin position="224"/>
        <end position="236"/>
    </location>
</feature>
<feature type="compositionally biased region" description="Polar residues" evidence="1">
    <location>
        <begin position="286"/>
        <end position="320"/>
    </location>
</feature>
<dbReference type="Pfam" id="PF12565">
    <property type="entry name" value="DUF3747"/>
    <property type="match status" value="1"/>
</dbReference>
<reference evidence="2 3" key="2">
    <citation type="submission" date="2018-03" db="EMBL/GenBank/DDBJ databases">
        <authorList>
            <person name="Keele B.F."/>
        </authorList>
    </citation>
    <scope>NUCLEOTIDE SEQUENCE [LARGE SCALE GENOMIC DNA]</scope>
    <source>
        <strain evidence="2 3">CCALA 016</strain>
    </source>
</reference>
<proteinExistence type="predicted"/>
<evidence type="ECO:0000313" key="3">
    <source>
        <dbReference type="Proteomes" id="UP000239001"/>
    </source>
</evidence>
<accession>A0A2T1LUD2</accession>
<dbReference type="InterPro" id="IPR022222">
    <property type="entry name" value="DUF3747"/>
</dbReference>
<evidence type="ECO:0000256" key="1">
    <source>
        <dbReference type="SAM" id="MobiDB-lite"/>
    </source>
</evidence>
<dbReference type="EMBL" id="PXOH01000022">
    <property type="protein sequence ID" value="PSF35150.1"/>
    <property type="molecule type" value="Genomic_DNA"/>
</dbReference>
<sequence>MRLAFLQPITSFFVIVMTCLVGSSSSVQGVNFEQQEIEQNQLIAIARPYGDHQYDLLILQQIPGKQQCWSEIGSNPVTVDPLLLNFDFTGSCERSTDPNGYSIRIDGQDYGMEYLLRLVMRNNELFLIGTSRNNAKKPDVIVGRTNGIAPGLLKINLNPGWRFSKRAYQGKALGHVYLTGNSQAIASINMNILNAANPTPRSSSSSSSIKPPKELTFTAEGTKPQPPVMPALPPKSSPSSLRPLPPVPSLPETNNSQPPLRPLPLVPSLPETNNSQPPLPPPLPSVASTTNNSSSRKTLSDTLSNLSGTPTPTVAQSPPQSRYKVIVPANNSELKSQVRSLYPDAFPTSYKGSSVLQIGVFSTQDKAKQALQSLTSAGIKGQIIAAP</sequence>
<comment type="caution">
    <text evidence="2">The sequence shown here is derived from an EMBL/GenBank/DDBJ whole genome shotgun (WGS) entry which is preliminary data.</text>
</comment>
<dbReference type="AlphaFoldDB" id="A0A2T1LUD2"/>
<reference evidence="2 3" key="1">
    <citation type="submission" date="2018-03" db="EMBL/GenBank/DDBJ databases">
        <title>The ancient ancestry and fast evolution of plastids.</title>
        <authorList>
            <person name="Moore K.R."/>
            <person name="Magnabosco C."/>
            <person name="Momper L."/>
            <person name="Gold D.A."/>
            <person name="Bosak T."/>
            <person name="Fournier G.P."/>
        </authorList>
    </citation>
    <scope>NUCLEOTIDE SEQUENCE [LARGE SCALE GENOMIC DNA]</scope>
    <source>
        <strain evidence="2 3">CCALA 016</strain>
    </source>
</reference>
<gene>
    <name evidence="2" type="ORF">C7H19_17355</name>
</gene>
<evidence type="ECO:0000313" key="2">
    <source>
        <dbReference type="EMBL" id="PSF35150.1"/>
    </source>
</evidence>
<name>A0A2T1LUD2_9CHRO</name>
<protein>
    <submittedName>
        <fullName evidence="2">Sporulation protein</fullName>
    </submittedName>
</protein>
<feature type="region of interest" description="Disordered" evidence="1">
    <location>
        <begin position="197"/>
        <end position="320"/>
    </location>
</feature>
<dbReference type="Proteomes" id="UP000239001">
    <property type="component" value="Unassembled WGS sequence"/>
</dbReference>
<organism evidence="2 3">
    <name type="scientific">Aphanothece hegewaldii CCALA 016</name>
    <dbReference type="NCBI Taxonomy" id="2107694"/>
    <lineage>
        <taxon>Bacteria</taxon>
        <taxon>Bacillati</taxon>
        <taxon>Cyanobacteriota</taxon>
        <taxon>Cyanophyceae</taxon>
        <taxon>Oscillatoriophycideae</taxon>
        <taxon>Chroococcales</taxon>
        <taxon>Aphanothecaceae</taxon>
        <taxon>Aphanothece</taxon>
    </lineage>
</organism>